<evidence type="ECO:0000313" key="17">
    <source>
        <dbReference type="EMBL" id="BAJ62324.1"/>
    </source>
</evidence>
<comment type="similarity">
    <text evidence="15">Belongs to the ribF family.</text>
</comment>
<comment type="function">
    <text evidence="1">Catalyzes the phosphorylation of riboflavin to FMN followed by the adenylation of FMN to FAD.</text>
</comment>
<keyword evidence="11 15" id="KW-0067">ATP-binding</keyword>
<dbReference type="Gene3D" id="3.40.50.620">
    <property type="entry name" value="HUPs"/>
    <property type="match status" value="1"/>
</dbReference>
<protein>
    <recommendedName>
        <fullName evidence="15">Riboflavin biosynthesis protein</fullName>
    </recommendedName>
    <domain>
        <recommendedName>
            <fullName evidence="15">Riboflavin kinase</fullName>
            <ecNumber evidence="15">2.7.1.26</ecNumber>
        </recommendedName>
        <alternativeName>
            <fullName evidence="15">Flavokinase</fullName>
        </alternativeName>
    </domain>
    <domain>
        <recommendedName>
            <fullName evidence="15">FMN adenylyltransferase</fullName>
            <ecNumber evidence="15">2.7.7.2</ecNumber>
        </recommendedName>
        <alternativeName>
            <fullName evidence="15">FAD pyrophosphorylase</fullName>
        </alternativeName>
        <alternativeName>
            <fullName evidence="15">FAD synthase</fullName>
        </alternativeName>
    </domain>
</protein>
<name>E8MZY9_ANATU</name>
<dbReference type="SMART" id="SM00904">
    <property type="entry name" value="Flavokinase"/>
    <property type="match status" value="1"/>
</dbReference>
<comment type="pathway">
    <text evidence="2 15">Cofactor biosynthesis; FAD biosynthesis; FAD from FMN: step 1/1.</text>
</comment>
<reference evidence="17 18" key="1">
    <citation type="submission" date="2010-12" db="EMBL/GenBank/DDBJ databases">
        <title>Whole genome sequence of Anaerolinea thermophila UNI-1.</title>
        <authorList>
            <person name="Narita-Yamada S."/>
            <person name="Kishi E."/>
            <person name="Watanabe Y."/>
            <person name="Takasaki K."/>
            <person name="Ankai A."/>
            <person name="Oguchi A."/>
            <person name="Fukui S."/>
            <person name="Takahashi M."/>
            <person name="Yashiro I."/>
            <person name="Hosoyama A."/>
            <person name="Sekiguchi Y."/>
            <person name="Hanada S."/>
            <person name="Fujita N."/>
        </authorList>
    </citation>
    <scope>NUCLEOTIDE SEQUENCE [LARGE SCALE GENOMIC DNA]</scope>
    <source>
        <strain evidence="18">DSM 14523 / JCM 11388 / NBRC 100420 / UNI-1</strain>
    </source>
</reference>
<dbReference type="SUPFAM" id="SSF52374">
    <property type="entry name" value="Nucleotidylyl transferase"/>
    <property type="match status" value="1"/>
</dbReference>
<evidence type="ECO:0000256" key="5">
    <source>
        <dbReference type="ARBA" id="ARBA00022643"/>
    </source>
</evidence>
<comment type="catalytic activity">
    <reaction evidence="14 15">
        <text>FMN + ATP + H(+) = FAD + diphosphate</text>
        <dbReference type="Rhea" id="RHEA:17237"/>
        <dbReference type="ChEBI" id="CHEBI:15378"/>
        <dbReference type="ChEBI" id="CHEBI:30616"/>
        <dbReference type="ChEBI" id="CHEBI:33019"/>
        <dbReference type="ChEBI" id="CHEBI:57692"/>
        <dbReference type="ChEBI" id="CHEBI:58210"/>
        <dbReference type="EC" id="2.7.7.2"/>
    </reaction>
</comment>
<dbReference type="UniPathway" id="UPA00277">
    <property type="reaction ID" value="UER00407"/>
</dbReference>
<evidence type="ECO:0000256" key="9">
    <source>
        <dbReference type="ARBA" id="ARBA00022777"/>
    </source>
</evidence>
<evidence type="ECO:0000256" key="3">
    <source>
        <dbReference type="ARBA" id="ARBA00005201"/>
    </source>
</evidence>
<evidence type="ECO:0000256" key="12">
    <source>
        <dbReference type="ARBA" id="ARBA00023268"/>
    </source>
</evidence>
<evidence type="ECO:0000256" key="1">
    <source>
        <dbReference type="ARBA" id="ARBA00002121"/>
    </source>
</evidence>
<dbReference type="GO" id="GO:0009231">
    <property type="term" value="P:riboflavin biosynthetic process"/>
    <property type="evidence" value="ECO:0007669"/>
    <property type="project" value="InterPro"/>
</dbReference>
<dbReference type="InterPro" id="IPR002606">
    <property type="entry name" value="Riboflavin_kinase_bac"/>
</dbReference>
<dbReference type="InterPro" id="IPR023468">
    <property type="entry name" value="Riboflavin_kinase"/>
</dbReference>
<dbReference type="EC" id="2.7.1.26" evidence="15"/>
<sequence length="309" mass="33996">MKHIRSLDEFPRGRTYLTVGSFDGVHRGHQGLLSALAQAAHQAGAQSAVVTFFPHPVAVLRGLSQPYYLTSPEERARLMGECGIDVVLTLPFTRELAALSAREFVTLLREKAGMESLWVGYDFALGRNREGNVPALQRLGEELGFTVHVLPPVALEDIPVSSSLIRAALEQGDVVSAARMLGRPYTIEGAVVHGDARGRTLNIPTINISFWAEQRLPAFGVYACRVEVEGLVLDAVANIGIRPTFANPNGEVRLEAHLLDFSGDLYDRTVRLQFVAFLRPERRFESVEALVAQIQQDIQHAREVLTHAA</sequence>
<dbReference type="Pfam" id="PF01687">
    <property type="entry name" value="Flavokinase"/>
    <property type="match status" value="1"/>
</dbReference>
<dbReference type="PANTHER" id="PTHR22749">
    <property type="entry name" value="RIBOFLAVIN KINASE/FMN ADENYLYLTRANSFERASE"/>
    <property type="match status" value="1"/>
</dbReference>
<dbReference type="EMBL" id="AP012029">
    <property type="protein sequence ID" value="BAJ62324.1"/>
    <property type="molecule type" value="Genomic_DNA"/>
</dbReference>
<dbReference type="STRING" id="926569.ANT_02900"/>
<evidence type="ECO:0000259" key="16">
    <source>
        <dbReference type="SMART" id="SM00904"/>
    </source>
</evidence>
<organism evidence="17 18">
    <name type="scientific">Anaerolinea thermophila (strain DSM 14523 / JCM 11388 / NBRC 100420 / UNI-1)</name>
    <dbReference type="NCBI Taxonomy" id="926569"/>
    <lineage>
        <taxon>Bacteria</taxon>
        <taxon>Bacillati</taxon>
        <taxon>Chloroflexota</taxon>
        <taxon>Anaerolineae</taxon>
        <taxon>Anaerolineales</taxon>
        <taxon>Anaerolineaceae</taxon>
        <taxon>Anaerolinea</taxon>
    </lineage>
</organism>
<dbReference type="CDD" id="cd02064">
    <property type="entry name" value="FAD_synthetase_N"/>
    <property type="match status" value="1"/>
</dbReference>
<comment type="catalytic activity">
    <reaction evidence="13 15">
        <text>riboflavin + ATP = FMN + ADP + H(+)</text>
        <dbReference type="Rhea" id="RHEA:14357"/>
        <dbReference type="ChEBI" id="CHEBI:15378"/>
        <dbReference type="ChEBI" id="CHEBI:30616"/>
        <dbReference type="ChEBI" id="CHEBI:57986"/>
        <dbReference type="ChEBI" id="CHEBI:58210"/>
        <dbReference type="ChEBI" id="CHEBI:456216"/>
        <dbReference type="EC" id="2.7.1.26"/>
    </reaction>
</comment>
<dbReference type="KEGG" id="atm:ANT_02900"/>
<dbReference type="GO" id="GO:0006747">
    <property type="term" value="P:FAD biosynthetic process"/>
    <property type="evidence" value="ECO:0007669"/>
    <property type="project" value="UniProtKB-UniRule"/>
</dbReference>
<keyword evidence="18" id="KW-1185">Reference proteome</keyword>
<feature type="domain" description="Riboflavin kinase" evidence="16">
    <location>
        <begin position="180"/>
        <end position="306"/>
    </location>
</feature>
<dbReference type="InterPro" id="IPR014729">
    <property type="entry name" value="Rossmann-like_a/b/a_fold"/>
</dbReference>
<dbReference type="FunFam" id="2.40.30.30:FF:000003">
    <property type="entry name" value="Riboflavin biosynthesis protein"/>
    <property type="match status" value="1"/>
</dbReference>
<keyword evidence="7 15" id="KW-0548">Nucleotidyltransferase</keyword>
<evidence type="ECO:0000256" key="13">
    <source>
        <dbReference type="ARBA" id="ARBA00047880"/>
    </source>
</evidence>
<dbReference type="OrthoDB" id="9803667at2"/>
<evidence type="ECO:0000256" key="10">
    <source>
        <dbReference type="ARBA" id="ARBA00022827"/>
    </source>
</evidence>
<dbReference type="AlphaFoldDB" id="E8MZY9"/>
<dbReference type="SUPFAM" id="SSF82114">
    <property type="entry name" value="Riboflavin kinase-like"/>
    <property type="match status" value="1"/>
</dbReference>
<evidence type="ECO:0000313" key="18">
    <source>
        <dbReference type="Proteomes" id="UP000008922"/>
    </source>
</evidence>
<evidence type="ECO:0000256" key="11">
    <source>
        <dbReference type="ARBA" id="ARBA00022840"/>
    </source>
</evidence>
<dbReference type="PIRSF" id="PIRSF004491">
    <property type="entry name" value="FAD_Synth"/>
    <property type="match status" value="1"/>
</dbReference>
<evidence type="ECO:0000256" key="4">
    <source>
        <dbReference type="ARBA" id="ARBA00022630"/>
    </source>
</evidence>
<evidence type="ECO:0000256" key="14">
    <source>
        <dbReference type="ARBA" id="ARBA00049494"/>
    </source>
</evidence>
<dbReference type="InterPro" id="IPR023465">
    <property type="entry name" value="Riboflavin_kinase_dom_sf"/>
</dbReference>
<dbReference type="NCBIfam" id="NF004160">
    <property type="entry name" value="PRK05627.1-3"/>
    <property type="match status" value="1"/>
</dbReference>
<dbReference type="RefSeq" id="WP_013558721.1">
    <property type="nucleotide sequence ID" value="NC_014960.1"/>
</dbReference>
<dbReference type="GO" id="GO:0008531">
    <property type="term" value="F:riboflavin kinase activity"/>
    <property type="evidence" value="ECO:0007669"/>
    <property type="project" value="UniProtKB-UniRule"/>
</dbReference>
<evidence type="ECO:0000256" key="8">
    <source>
        <dbReference type="ARBA" id="ARBA00022741"/>
    </source>
</evidence>
<dbReference type="GO" id="GO:0009398">
    <property type="term" value="P:FMN biosynthetic process"/>
    <property type="evidence" value="ECO:0007669"/>
    <property type="project" value="UniProtKB-UniRule"/>
</dbReference>
<dbReference type="InterPro" id="IPR015865">
    <property type="entry name" value="Riboflavin_kinase_bac/euk"/>
</dbReference>
<dbReference type="Gene3D" id="2.40.30.30">
    <property type="entry name" value="Riboflavin kinase-like"/>
    <property type="match status" value="1"/>
</dbReference>
<keyword evidence="9 15" id="KW-0418">Kinase</keyword>
<keyword evidence="8 15" id="KW-0547">Nucleotide-binding</keyword>
<dbReference type="FunCoup" id="E8MZY9">
    <property type="interactions" value="354"/>
</dbReference>
<dbReference type="NCBIfam" id="TIGR00083">
    <property type="entry name" value="ribF"/>
    <property type="match status" value="1"/>
</dbReference>
<accession>E8MZY9</accession>
<gene>
    <name evidence="17" type="primary">ribF</name>
    <name evidence="17" type="ordered locus">ANT_02900</name>
</gene>
<dbReference type="PANTHER" id="PTHR22749:SF6">
    <property type="entry name" value="RIBOFLAVIN KINASE"/>
    <property type="match status" value="1"/>
</dbReference>
<dbReference type="eggNOG" id="COG0196">
    <property type="taxonomic scope" value="Bacteria"/>
</dbReference>
<dbReference type="FunFam" id="3.40.50.620:FF:000021">
    <property type="entry name" value="Riboflavin biosynthesis protein"/>
    <property type="match status" value="1"/>
</dbReference>
<dbReference type="NCBIfam" id="NF004162">
    <property type="entry name" value="PRK05627.1-5"/>
    <property type="match status" value="1"/>
</dbReference>
<dbReference type="InParanoid" id="E8MZY9"/>
<evidence type="ECO:0000256" key="6">
    <source>
        <dbReference type="ARBA" id="ARBA00022679"/>
    </source>
</evidence>
<dbReference type="Proteomes" id="UP000008922">
    <property type="component" value="Chromosome"/>
</dbReference>
<keyword evidence="6 15" id="KW-0808">Transferase</keyword>
<comment type="pathway">
    <text evidence="3 15">Cofactor biosynthesis; FMN biosynthesis; FMN from riboflavin (ATP route): step 1/1.</text>
</comment>
<proteinExistence type="inferred from homology"/>
<keyword evidence="5 15" id="KW-0288">FMN</keyword>
<evidence type="ECO:0000256" key="7">
    <source>
        <dbReference type="ARBA" id="ARBA00022695"/>
    </source>
</evidence>
<dbReference type="GO" id="GO:0003919">
    <property type="term" value="F:FMN adenylyltransferase activity"/>
    <property type="evidence" value="ECO:0007669"/>
    <property type="project" value="UniProtKB-UniRule"/>
</dbReference>
<dbReference type="InterPro" id="IPR015864">
    <property type="entry name" value="FAD_synthase"/>
</dbReference>
<evidence type="ECO:0000256" key="15">
    <source>
        <dbReference type="PIRNR" id="PIRNR004491"/>
    </source>
</evidence>
<dbReference type="UniPathway" id="UPA00276">
    <property type="reaction ID" value="UER00406"/>
</dbReference>
<dbReference type="EC" id="2.7.7.2" evidence="15"/>
<dbReference type="Pfam" id="PF06574">
    <property type="entry name" value="FAD_syn"/>
    <property type="match status" value="1"/>
</dbReference>
<keyword evidence="12" id="KW-0511">Multifunctional enzyme</keyword>
<dbReference type="GO" id="GO:0005524">
    <property type="term" value="F:ATP binding"/>
    <property type="evidence" value="ECO:0007669"/>
    <property type="project" value="UniProtKB-UniRule"/>
</dbReference>
<dbReference type="HOGENOM" id="CLU_048437_0_0_0"/>
<keyword evidence="4 15" id="KW-0285">Flavoprotein</keyword>
<keyword evidence="10 15" id="KW-0274">FAD</keyword>
<evidence type="ECO:0000256" key="2">
    <source>
        <dbReference type="ARBA" id="ARBA00004726"/>
    </source>
</evidence>